<dbReference type="Pfam" id="PF11344">
    <property type="entry name" value="DUF3146"/>
    <property type="match status" value="1"/>
</dbReference>
<evidence type="ECO:0000313" key="2">
    <source>
        <dbReference type="Proteomes" id="UP000018348"/>
    </source>
</evidence>
<name>T2IDJ7_CROWT</name>
<accession>T2IDJ7</accession>
<organism evidence="1 2">
    <name type="scientific">Crocosphaera watsonii WH 8502</name>
    <dbReference type="NCBI Taxonomy" id="423474"/>
    <lineage>
        <taxon>Bacteria</taxon>
        <taxon>Bacillati</taxon>
        <taxon>Cyanobacteriota</taxon>
        <taxon>Cyanophyceae</taxon>
        <taxon>Oscillatoriophycideae</taxon>
        <taxon>Chroococcales</taxon>
        <taxon>Aphanothecaceae</taxon>
        <taxon>Crocosphaera</taxon>
    </lineage>
</organism>
<protein>
    <recommendedName>
        <fullName evidence="3">DUF3146 family protein</fullName>
    </recommendedName>
</protein>
<reference evidence="1 2" key="1">
    <citation type="submission" date="2013-01" db="EMBL/GenBank/DDBJ databases">
        <authorList>
            <person name="Bench S."/>
        </authorList>
    </citation>
    <scope>NUCLEOTIDE SEQUENCE [LARGE SCALE GENOMIC DNA]</scope>
    <source>
        <strain evidence="1 2">WH 8502</strain>
    </source>
</reference>
<gene>
    <name evidence="1" type="ORF">CWATWH8502_4016</name>
</gene>
<dbReference type="InterPro" id="IPR021492">
    <property type="entry name" value="DUF3146"/>
</dbReference>
<dbReference type="EMBL" id="CAQK01000499">
    <property type="protein sequence ID" value="CCQ51606.1"/>
    <property type="molecule type" value="Genomic_DNA"/>
</dbReference>
<evidence type="ECO:0000313" key="1">
    <source>
        <dbReference type="EMBL" id="CCQ51606.1"/>
    </source>
</evidence>
<reference evidence="1 2" key="2">
    <citation type="submission" date="2013-09" db="EMBL/GenBank/DDBJ databases">
        <title>Whole genome comparison of six Crocosphaera watsonii strains with differing phenotypes.</title>
        <authorList>
            <person name="Bench S.R."/>
            <person name="Heller P."/>
            <person name="Frank I."/>
            <person name="Arciniega M."/>
            <person name="Shilova I.N."/>
            <person name="Zehr J.P."/>
        </authorList>
    </citation>
    <scope>NUCLEOTIDE SEQUENCE [LARGE SCALE GENOMIC DNA]</scope>
    <source>
        <strain evidence="1 2">WH 8502</strain>
    </source>
</reference>
<dbReference type="AlphaFoldDB" id="T2IDJ7"/>
<sequence>MFRPFINIAHLTFIYKQLLIAYFPLPQFLATAIYSTDNIKQICYGKHLKISRINATVSSNNLPKTTAYVRITQQSWQQGQMEGEVRAAEYQWRFKWHFRHGQLLVQPSLGRALIYEPLGRFLERSDYQLEPGGDYEFTLRSQL</sequence>
<evidence type="ECO:0008006" key="3">
    <source>
        <dbReference type="Google" id="ProtNLM"/>
    </source>
</evidence>
<proteinExistence type="predicted"/>
<comment type="caution">
    <text evidence="1">The sequence shown here is derived from an EMBL/GenBank/DDBJ whole genome shotgun (WGS) entry which is preliminary data.</text>
</comment>
<dbReference type="Proteomes" id="UP000018348">
    <property type="component" value="Unassembled WGS sequence"/>
</dbReference>